<proteinExistence type="predicted"/>
<dbReference type="InterPro" id="IPR016197">
    <property type="entry name" value="Chromo-like_dom_sf"/>
</dbReference>
<gene>
    <name evidence="2" type="ORF">PHMEG_00012328</name>
</gene>
<evidence type="ECO:0000313" key="2">
    <source>
        <dbReference type="EMBL" id="OWZ14236.1"/>
    </source>
</evidence>
<reference evidence="3" key="1">
    <citation type="submission" date="2017-03" db="EMBL/GenBank/DDBJ databases">
        <title>Phytopthora megakarya and P. palmivora, two closely related causual agents of cacao black pod achieved similar genome size and gene model numbers by different mechanisms.</title>
        <authorList>
            <person name="Ali S."/>
            <person name="Shao J."/>
            <person name="Larry D.J."/>
            <person name="Kronmiller B."/>
            <person name="Shen D."/>
            <person name="Strem M.D."/>
            <person name="Melnick R.L."/>
            <person name="Guiltinan M.J."/>
            <person name="Tyler B.M."/>
            <person name="Meinhardt L.W."/>
            <person name="Bailey B.A."/>
        </authorList>
    </citation>
    <scope>NUCLEOTIDE SEQUENCE [LARGE SCALE GENOMIC DNA]</scope>
    <source>
        <strain evidence="3">zdho120</strain>
    </source>
</reference>
<keyword evidence="3" id="KW-1185">Reference proteome</keyword>
<sequence length="245" mass="27552">MITLSDWCSPGMSRSTRLDWTPFLLGSLLGCPKYGFSDARTKNLQAFLNAAHMSGDGSCSGNTATHLLALGISRRKPRRCVRTNKPERRLYIPKVQTGLSRKLAHMWHGPFRGDEVWDDFRMRLKVKDTGYRLTLGQLKPRLVFPKRPTVEVDVADDDSVAALLPEVSWEPDSSNDGLEVESIQDVRWVKRTRTARRPREYLVKWKGVDSGVTAQLWITVVGIQQRDASTSSFSGDAAGDDHPRV</sequence>
<accession>A0A225W926</accession>
<dbReference type="CDD" id="cd00024">
    <property type="entry name" value="CD_CSD"/>
    <property type="match status" value="1"/>
</dbReference>
<name>A0A225W926_9STRA</name>
<evidence type="ECO:0000313" key="3">
    <source>
        <dbReference type="Proteomes" id="UP000198211"/>
    </source>
</evidence>
<feature type="domain" description="Chromo" evidence="1">
    <location>
        <begin position="178"/>
        <end position="217"/>
    </location>
</feature>
<comment type="caution">
    <text evidence="2">The sequence shown here is derived from an EMBL/GenBank/DDBJ whole genome shotgun (WGS) entry which is preliminary data.</text>
</comment>
<dbReference type="Gene3D" id="2.40.50.40">
    <property type="match status" value="1"/>
</dbReference>
<organism evidence="2 3">
    <name type="scientific">Phytophthora megakarya</name>
    <dbReference type="NCBI Taxonomy" id="4795"/>
    <lineage>
        <taxon>Eukaryota</taxon>
        <taxon>Sar</taxon>
        <taxon>Stramenopiles</taxon>
        <taxon>Oomycota</taxon>
        <taxon>Peronosporomycetes</taxon>
        <taxon>Peronosporales</taxon>
        <taxon>Peronosporaceae</taxon>
        <taxon>Phytophthora</taxon>
    </lineage>
</organism>
<dbReference type="AlphaFoldDB" id="A0A225W926"/>
<dbReference type="EMBL" id="NBNE01001386">
    <property type="protein sequence ID" value="OWZ14236.1"/>
    <property type="molecule type" value="Genomic_DNA"/>
</dbReference>
<dbReference type="Proteomes" id="UP000198211">
    <property type="component" value="Unassembled WGS sequence"/>
</dbReference>
<dbReference type="SUPFAM" id="SSF54160">
    <property type="entry name" value="Chromo domain-like"/>
    <property type="match status" value="1"/>
</dbReference>
<dbReference type="PROSITE" id="PS50013">
    <property type="entry name" value="CHROMO_2"/>
    <property type="match status" value="1"/>
</dbReference>
<evidence type="ECO:0000259" key="1">
    <source>
        <dbReference type="PROSITE" id="PS50013"/>
    </source>
</evidence>
<protein>
    <recommendedName>
        <fullName evidence="1">Chromo domain-containing protein</fullName>
    </recommendedName>
</protein>
<dbReference type="InterPro" id="IPR000953">
    <property type="entry name" value="Chromo/chromo_shadow_dom"/>
</dbReference>